<organism evidence="2 3">
    <name type="scientific">Hydrogenophaga bisanensis</name>
    <dbReference type="NCBI Taxonomy" id="439611"/>
    <lineage>
        <taxon>Bacteria</taxon>
        <taxon>Pseudomonadati</taxon>
        <taxon>Pseudomonadota</taxon>
        <taxon>Betaproteobacteria</taxon>
        <taxon>Burkholderiales</taxon>
        <taxon>Comamonadaceae</taxon>
        <taxon>Hydrogenophaga</taxon>
    </lineage>
</organism>
<dbReference type="Proteomes" id="UP001596495">
    <property type="component" value="Unassembled WGS sequence"/>
</dbReference>
<evidence type="ECO:0000256" key="1">
    <source>
        <dbReference type="SAM" id="MobiDB-lite"/>
    </source>
</evidence>
<evidence type="ECO:0000313" key="2">
    <source>
        <dbReference type="EMBL" id="MFC7436050.1"/>
    </source>
</evidence>
<proteinExistence type="predicted"/>
<sequence length="112" mass="12605">MDDQGTPDRLVKNGRIGHPESEPDISQLLRLGELRWYDGCPDKRPGEVIIHREAPLLYDFAQAVKVARSLRRWRASSWTASDGSVGAWAASVVHMEIDLLRTWSASKQSTFS</sequence>
<reference evidence="3" key="1">
    <citation type="journal article" date="2019" name="Int. J. Syst. Evol. Microbiol.">
        <title>The Global Catalogue of Microorganisms (GCM) 10K type strain sequencing project: providing services to taxonomists for standard genome sequencing and annotation.</title>
        <authorList>
            <consortium name="The Broad Institute Genomics Platform"/>
            <consortium name="The Broad Institute Genome Sequencing Center for Infectious Disease"/>
            <person name="Wu L."/>
            <person name="Ma J."/>
        </authorList>
    </citation>
    <scope>NUCLEOTIDE SEQUENCE [LARGE SCALE GENOMIC DNA]</scope>
    <source>
        <strain evidence="3">CCUG 54518</strain>
    </source>
</reference>
<comment type="caution">
    <text evidence="2">The sequence shown here is derived from an EMBL/GenBank/DDBJ whole genome shotgun (WGS) entry which is preliminary data.</text>
</comment>
<accession>A0ABW2RDB6</accession>
<name>A0ABW2RDB6_9BURK</name>
<dbReference type="RefSeq" id="WP_382259414.1">
    <property type="nucleotide sequence ID" value="NZ_JBHTBX010000013.1"/>
</dbReference>
<protein>
    <submittedName>
        <fullName evidence="2">Uncharacterized protein</fullName>
    </submittedName>
</protein>
<evidence type="ECO:0000313" key="3">
    <source>
        <dbReference type="Proteomes" id="UP001596495"/>
    </source>
</evidence>
<gene>
    <name evidence="2" type="ORF">ACFQNJ_16160</name>
</gene>
<dbReference type="EMBL" id="JBHTBX010000013">
    <property type="protein sequence ID" value="MFC7436050.1"/>
    <property type="molecule type" value="Genomic_DNA"/>
</dbReference>
<feature type="region of interest" description="Disordered" evidence="1">
    <location>
        <begin position="1"/>
        <end position="22"/>
    </location>
</feature>
<keyword evidence="3" id="KW-1185">Reference proteome</keyword>